<dbReference type="SUPFAM" id="SSF54506">
    <property type="entry name" value="Diaminopimelate epimerase-like"/>
    <property type="match status" value="2"/>
</dbReference>
<dbReference type="OrthoDB" id="9805408at2"/>
<feature type="binding site" evidence="8">
    <location>
        <begin position="70"/>
        <end position="71"/>
    </location>
    <ligand>
        <name>substrate</name>
    </ligand>
</feature>
<dbReference type="Proteomes" id="UP000192602">
    <property type="component" value="Unassembled WGS sequence"/>
</dbReference>
<evidence type="ECO:0000256" key="3">
    <source>
        <dbReference type="ARBA" id="ARBA00013080"/>
    </source>
</evidence>
<evidence type="ECO:0000256" key="4">
    <source>
        <dbReference type="ARBA" id="ARBA00022605"/>
    </source>
</evidence>
<dbReference type="UniPathway" id="UPA00034">
    <property type="reaction ID" value="UER00025"/>
</dbReference>
<accession>A0A1W1WR18</accession>
<keyword evidence="11" id="KW-1185">Reference proteome</keyword>
<feature type="binding site" evidence="8">
    <location>
        <position position="11"/>
    </location>
    <ligand>
        <name>substrate</name>
    </ligand>
</feature>
<feature type="binding site" evidence="8">
    <location>
        <position position="60"/>
    </location>
    <ligand>
        <name>substrate</name>
    </ligand>
</feature>
<dbReference type="PROSITE" id="PS01326">
    <property type="entry name" value="DAP_EPIMERASE"/>
    <property type="match status" value="1"/>
</dbReference>
<dbReference type="GO" id="GO:0008837">
    <property type="term" value="F:diaminopimelate epimerase activity"/>
    <property type="evidence" value="ECO:0007669"/>
    <property type="project" value="UniProtKB-UniRule"/>
</dbReference>
<protein>
    <recommendedName>
        <fullName evidence="3 8">Diaminopimelate epimerase</fullName>
        <shortName evidence="8">DAP epimerase</shortName>
        <ecNumber evidence="3 8">5.1.1.7</ecNumber>
    </recommendedName>
    <alternativeName>
        <fullName evidence="8">PLP-independent amino acid racemase</fullName>
    </alternativeName>
</protein>
<feature type="active site" description="Proton donor" evidence="8">
    <location>
        <position position="69"/>
    </location>
</feature>
<dbReference type="GO" id="GO:0009089">
    <property type="term" value="P:lysine biosynthetic process via diaminopimelate"/>
    <property type="evidence" value="ECO:0007669"/>
    <property type="project" value="UniProtKB-UniRule"/>
</dbReference>
<comment type="pathway">
    <text evidence="1 8">Amino-acid biosynthesis; L-lysine biosynthesis via DAP pathway; DL-2,6-diaminopimelate from LL-2,6-diaminopimelate: step 1/1.</text>
</comment>
<sequence length="250" mass="28386">MQLVKYSASGNDFILYHAFTKRDRSQIARELCNRHEGIGADGLIVLLPHNEYDFVWDFYNADGSEAAMCGNGSRAAAHYAYSFGLAGKKMRFLTLAGEIEASVEDDIVESQLTPYKILQRDIEEFGREWWLIDTGVPHLVTIVDDLKHFDKDVARKLREKYNANVNYAIIHSPKKIGVRTYERGVEDETLACGTGMAACYVKAQQEGRVDKSVNLYPKSGEELAIRQEDKNLFFKGRVKKIFETFKEGIV</sequence>
<dbReference type="STRING" id="1069081.SAMN05660197_0520"/>
<evidence type="ECO:0000256" key="5">
    <source>
        <dbReference type="ARBA" id="ARBA00023154"/>
    </source>
</evidence>
<organism evidence="10 11">
    <name type="scientific">Nitratiruptor tergarcus DSM 16512</name>
    <dbReference type="NCBI Taxonomy" id="1069081"/>
    <lineage>
        <taxon>Bacteria</taxon>
        <taxon>Pseudomonadati</taxon>
        <taxon>Campylobacterota</taxon>
        <taxon>Epsilonproteobacteria</taxon>
        <taxon>Nautiliales</taxon>
        <taxon>Nitratiruptoraceae</taxon>
        <taxon>Nitratiruptor</taxon>
    </lineage>
</organism>
<gene>
    <name evidence="8" type="primary">dapF</name>
    <name evidence="10" type="ORF">SAMN05660197_0520</name>
</gene>
<evidence type="ECO:0000256" key="1">
    <source>
        <dbReference type="ARBA" id="ARBA00005196"/>
    </source>
</evidence>
<dbReference type="EC" id="5.1.1.7" evidence="3 8"/>
<comment type="function">
    <text evidence="8">Catalyzes the stereoinversion of LL-2,6-diaminopimelate (L,L-DAP) to meso-diaminopimelate (meso-DAP), a precursor of L-lysine and an essential component of the bacterial peptidoglycan.</text>
</comment>
<evidence type="ECO:0000256" key="2">
    <source>
        <dbReference type="ARBA" id="ARBA00010219"/>
    </source>
</evidence>
<feature type="active site" description="Proton acceptor" evidence="8">
    <location>
        <position position="192"/>
    </location>
</feature>
<evidence type="ECO:0000256" key="7">
    <source>
        <dbReference type="ARBA" id="ARBA00051712"/>
    </source>
</evidence>
<reference evidence="11" key="1">
    <citation type="submission" date="2017-04" db="EMBL/GenBank/DDBJ databases">
        <authorList>
            <person name="Varghese N."/>
            <person name="Submissions S."/>
        </authorList>
    </citation>
    <scope>NUCLEOTIDE SEQUENCE [LARGE SCALE GENOMIC DNA]</scope>
    <source>
        <strain evidence="11">DSM 16512</strain>
    </source>
</reference>
<dbReference type="Pfam" id="PF01678">
    <property type="entry name" value="DAP_epimerase"/>
    <property type="match status" value="2"/>
</dbReference>
<feature type="active site" evidence="9">
    <location>
        <position position="69"/>
    </location>
</feature>
<dbReference type="GO" id="GO:0005829">
    <property type="term" value="C:cytosol"/>
    <property type="evidence" value="ECO:0007669"/>
    <property type="project" value="TreeGrafter"/>
</dbReference>
<evidence type="ECO:0000256" key="8">
    <source>
        <dbReference type="HAMAP-Rule" id="MF_00197"/>
    </source>
</evidence>
<dbReference type="EMBL" id="FWWZ01000001">
    <property type="protein sequence ID" value="SMC08754.1"/>
    <property type="molecule type" value="Genomic_DNA"/>
</dbReference>
<dbReference type="Gene3D" id="3.10.310.10">
    <property type="entry name" value="Diaminopimelate Epimerase, Chain A, domain 1"/>
    <property type="match status" value="2"/>
</dbReference>
<dbReference type="PANTHER" id="PTHR31689:SF0">
    <property type="entry name" value="DIAMINOPIMELATE EPIMERASE"/>
    <property type="match status" value="1"/>
</dbReference>
<feature type="site" description="Could be important to modulate the pK values of the two catalytic cysteine residues" evidence="8">
    <location>
        <position position="138"/>
    </location>
</feature>
<comment type="similarity">
    <text evidence="2 8">Belongs to the diaminopimelate epimerase family.</text>
</comment>
<dbReference type="InterPro" id="IPR018510">
    <property type="entry name" value="DAP_epimerase_AS"/>
</dbReference>
<keyword evidence="5 8" id="KW-0457">Lysine biosynthesis</keyword>
<evidence type="ECO:0000313" key="10">
    <source>
        <dbReference type="EMBL" id="SMC08754.1"/>
    </source>
</evidence>
<evidence type="ECO:0000256" key="9">
    <source>
        <dbReference type="PROSITE-ProRule" id="PRU10125"/>
    </source>
</evidence>
<dbReference type="AlphaFoldDB" id="A0A1W1WR18"/>
<feature type="binding site" evidence="8">
    <location>
        <begin position="193"/>
        <end position="194"/>
    </location>
    <ligand>
        <name>substrate</name>
    </ligand>
</feature>
<feature type="site" description="Could be important to modulate the pK values of the two catalytic cysteine residues" evidence="8">
    <location>
        <position position="182"/>
    </location>
</feature>
<comment type="subunit">
    <text evidence="8">Homodimer.</text>
</comment>
<feature type="binding site" evidence="8">
    <location>
        <position position="164"/>
    </location>
    <ligand>
        <name>substrate</name>
    </ligand>
</feature>
<keyword evidence="8" id="KW-0963">Cytoplasm</keyword>
<keyword evidence="6 8" id="KW-0413">Isomerase</keyword>
<comment type="subcellular location">
    <subcellularLocation>
        <location evidence="8">Cytoplasm</location>
    </subcellularLocation>
</comment>
<evidence type="ECO:0000256" key="6">
    <source>
        <dbReference type="ARBA" id="ARBA00023235"/>
    </source>
</evidence>
<dbReference type="RefSeq" id="WP_084275018.1">
    <property type="nucleotide sequence ID" value="NZ_AP026671.1"/>
</dbReference>
<comment type="caution">
    <text evidence="8">Lacks conserved residue(s) required for the propagation of feature annotation.</text>
</comment>
<keyword evidence="4 8" id="KW-0028">Amino-acid biosynthesis</keyword>
<dbReference type="HAMAP" id="MF_00197">
    <property type="entry name" value="DAP_epimerase"/>
    <property type="match status" value="1"/>
</dbReference>
<dbReference type="PANTHER" id="PTHR31689">
    <property type="entry name" value="DIAMINOPIMELATE EPIMERASE, CHLOROPLASTIC"/>
    <property type="match status" value="1"/>
</dbReference>
<name>A0A1W1WR18_9BACT</name>
<dbReference type="NCBIfam" id="TIGR00652">
    <property type="entry name" value="DapF"/>
    <property type="match status" value="1"/>
</dbReference>
<comment type="catalytic activity">
    <reaction evidence="7 8">
        <text>(2S,6S)-2,6-diaminopimelate = meso-2,6-diaminopimelate</text>
        <dbReference type="Rhea" id="RHEA:15393"/>
        <dbReference type="ChEBI" id="CHEBI:57609"/>
        <dbReference type="ChEBI" id="CHEBI:57791"/>
        <dbReference type="EC" id="5.1.1.7"/>
    </reaction>
</comment>
<evidence type="ECO:0000313" key="11">
    <source>
        <dbReference type="Proteomes" id="UP000192602"/>
    </source>
</evidence>
<proteinExistence type="inferred from homology"/>
<feature type="binding site" evidence="8">
    <location>
        <begin position="182"/>
        <end position="183"/>
    </location>
    <ligand>
        <name>substrate</name>
    </ligand>
</feature>
<dbReference type="InterPro" id="IPR001653">
    <property type="entry name" value="DAP_epimerase_DapF"/>
</dbReference>